<evidence type="ECO:0000313" key="4">
    <source>
        <dbReference type="Proteomes" id="UP000000560"/>
    </source>
</evidence>
<name>C8V9B9_EMENI</name>
<evidence type="ECO:0000256" key="1">
    <source>
        <dbReference type="ARBA" id="ARBA00022801"/>
    </source>
</evidence>
<dbReference type="GO" id="GO:0016787">
    <property type="term" value="F:hydrolase activity"/>
    <property type="evidence" value="ECO:0007669"/>
    <property type="project" value="UniProtKB-KW"/>
</dbReference>
<dbReference type="OrthoDB" id="288987at2759"/>
<dbReference type="KEGG" id="ani:ANIA_11632"/>
<dbReference type="HOGENOM" id="CLU_2483342_0_0_1"/>
<dbReference type="Pfam" id="PF07910">
    <property type="entry name" value="Peptidase_C78"/>
    <property type="match status" value="1"/>
</dbReference>
<dbReference type="InterPro" id="IPR012462">
    <property type="entry name" value="UFSP1/2_DUB_cat"/>
</dbReference>
<evidence type="ECO:0000313" key="3">
    <source>
        <dbReference type="EMBL" id="CBF77859.1"/>
    </source>
</evidence>
<dbReference type="AlphaFoldDB" id="C8V9B9"/>
<dbReference type="Proteomes" id="UP000000560">
    <property type="component" value="Chromosome III"/>
</dbReference>
<dbReference type="InParanoid" id="C8V9B9"/>
<keyword evidence="1" id="KW-0378">Hydrolase</keyword>
<reference evidence="4" key="2">
    <citation type="journal article" date="2009" name="Fungal Genet. Biol.">
        <title>The 2008 update of the Aspergillus nidulans genome annotation: a community effort.</title>
        <authorList>
            <person name="Wortman J.R."/>
            <person name="Gilsenan J.M."/>
            <person name="Joardar V."/>
            <person name="Deegan J."/>
            <person name="Clutterbuck J."/>
            <person name="Andersen M.R."/>
            <person name="Archer D."/>
            <person name="Bencina M."/>
            <person name="Braus G."/>
            <person name="Coutinho P."/>
            <person name="von Dohren H."/>
            <person name="Doonan J."/>
            <person name="Driessen A.J."/>
            <person name="Durek P."/>
            <person name="Espeso E."/>
            <person name="Fekete E."/>
            <person name="Flipphi M."/>
            <person name="Estrada C.G."/>
            <person name="Geysens S."/>
            <person name="Goldman G."/>
            <person name="de Groot P.W."/>
            <person name="Hansen K."/>
            <person name="Harris S.D."/>
            <person name="Heinekamp T."/>
            <person name="Helmstaedt K."/>
            <person name="Henrissat B."/>
            <person name="Hofmann G."/>
            <person name="Homan T."/>
            <person name="Horio T."/>
            <person name="Horiuchi H."/>
            <person name="James S."/>
            <person name="Jones M."/>
            <person name="Karaffa L."/>
            <person name="Karanyi Z."/>
            <person name="Kato M."/>
            <person name="Keller N."/>
            <person name="Kelly D.E."/>
            <person name="Kiel J.A."/>
            <person name="Kim J.M."/>
            <person name="van der Klei I.J."/>
            <person name="Klis F.M."/>
            <person name="Kovalchuk A."/>
            <person name="Krasevec N."/>
            <person name="Kubicek C.P."/>
            <person name="Liu B."/>
            <person name="Maccabe A."/>
            <person name="Meyer V."/>
            <person name="Mirabito P."/>
            <person name="Miskei M."/>
            <person name="Mos M."/>
            <person name="Mullins J."/>
            <person name="Nelson D.R."/>
            <person name="Nielsen J."/>
            <person name="Oakley B.R."/>
            <person name="Osmani S.A."/>
            <person name="Pakula T."/>
            <person name="Paszewski A."/>
            <person name="Paulsen I."/>
            <person name="Pilsyk S."/>
            <person name="Pocsi I."/>
            <person name="Punt P.J."/>
            <person name="Ram A.F."/>
            <person name="Ren Q."/>
            <person name="Robellet X."/>
            <person name="Robson G."/>
            <person name="Seiboth B."/>
            <person name="van Solingen P."/>
            <person name="Specht T."/>
            <person name="Sun J."/>
            <person name="Taheri-Talesh N."/>
            <person name="Takeshita N."/>
            <person name="Ussery D."/>
            <person name="vanKuyk P.A."/>
            <person name="Visser H."/>
            <person name="van de Vondervoort P.J."/>
            <person name="de Vries R.P."/>
            <person name="Walton J."/>
            <person name="Xiang X."/>
            <person name="Xiong Y."/>
            <person name="Zeng A.P."/>
            <person name="Brandt B.W."/>
            <person name="Cornell M.J."/>
            <person name="van den Hondel C.A."/>
            <person name="Visser J."/>
            <person name="Oliver S.G."/>
            <person name="Turner G."/>
        </authorList>
    </citation>
    <scope>GENOME REANNOTATION</scope>
    <source>
        <strain evidence="4">FGSC A4 / ATCC 38163 / CBS 112.46 / NRRL 194 / M139</strain>
    </source>
</reference>
<reference evidence="4" key="1">
    <citation type="journal article" date="2005" name="Nature">
        <title>Sequencing of Aspergillus nidulans and comparative analysis with A. fumigatus and A. oryzae.</title>
        <authorList>
            <person name="Galagan J.E."/>
            <person name="Calvo S.E."/>
            <person name="Cuomo C."/>
            <person name="Ma L.J."/>
            <person name="Wortman J.R."/>
            <person name="Batzoglou S."/>
            <person name="Lee S.I."/>
            <person name="Basturkmen M."/>
            <person name="Spevak C.C."/>
            <person name="Clutterbuck J."/>
            <person name="Kapitonov V."/>
            <person name="Jurka J."/>
            <person name="Scazzocchio C."/>
            <person name="Farman M."/>
            <person name="Butler J."/>
            <person name="Purcell S."/>
            <person name="Harris S."/>
            <person name="Braus G.H."/>
            <person name="Draht O."/>
            <person name="Busch S."/>
            <person name="D'Enfert C."/>
            <person name="Bouchier C."/>
            <person name="Goldman G.H."/>
            <person name="Bell-Pedersen D."/>
            <person name="Griffiths-Jones S."/>
            <person name="Doonan J.H."/>
            <person name="Yu J."/>
            <person name="Vienken K."/>
            <person name="Pain A."/>
            <person name="Freitag M."/>
            <person name="Selker E.U."/>
            <person name="Archer D.B."/>
            <person name="Penalva M.A."/>
            <person name="Oakley B.R."/>
            <person name="Momany M."/>
            <person name="Tanaka T."/>
            <person name="Kumagai T."/>
            <person name="Asai K."/>
            <person name="Machida M."/>
            <person name="Nierman W.C."/>
            <person name="Denning D.W."/>
            <person name="Caddick M."/>
            <person name="Hynes M."/>
            <person name="Paoletti M."/>
            <person name="Fischer R."/>
            <person name="Miller B."/>
            <person name="Dyer P."/>
            <person name="Sachs M.S."/>
            <person name="Osmani S.A."/>
            <person name="Birren B.W."/>
        </authorList>
    </citation>
    <scope>NUCLEOTIDE SEQUENCE [LARGE SCALE GENOMIC DNA]</scope>
    <source>
        <strain evidence="4">FGSC A4 / ATCC 38163 / CBS 112.46 / NRRL 194 / M139</strain>
    </source>
</reference>
<accession>C8V9B9</accession>
<proteinExistence type="predicted"/>
<dbReference type="RefSeq" id="XP_050467767.1">
    <property type="nucleotide sequence ID" value="XM_050611781.1"/>
</dbReference>
<dbReference type="GeneID" id="74897189"/>
<organism evidence="3 4">
    <name type="scientific">Emericella nidulans (strain FGSC A4 / ATCC 38163 / CBS 112.46 / NRRL 194 / M139)</name>
    <name type="common">Aspergillus nidulans</name>
    <dbReference type="NCBI Taxonomy" id="227321"/>
    <lineage>
        <taxon>Eukaryota</taxon>
        <taxon>Fungi</taxon>
        <taxon>Dikarya</taxon>
        <taxon>Ascomycota</taxon>
        <taxon>Pezizomycotina</taxon>
        <taxon>Eurotiomycetes</taxon>
        <taxon>Eurotiomycetidae</taxon>
        <taxon>Eurotiales</taxon>
        <taxon>Aspergillaceae</taxon>
        <taxon>Aspergillus</taxon>
        <taxon>Aspergillus subgen. Nidulantes</taxon>
    </lineage>
</organism>
<feature type="domain" description="UFSP1/2/DUB catalytic" evidence="2">
    <location>
        <begin position="7"/>
        <end position="81"/>
    </location>
</feature>
<sequence>MNRPRLCFLALGFRHSMTIVGIEVREQGNANILVFDPSFKTPSVIKHAMGANLKTSEPARILKGYRKGVNYLQKYQTFELLEYAPQS</sequence>
<gene>
    <name evidence="3" type="ORF">ANIA_11632</name>
</gene>
<protein>
    <recommendedName>
        <fullName evidence="2">UFSP1/2/DUB catalytic domain-containing protein</fullName>
    </recommendedName>
</protein>
<keyword evidence="4" id="KW-1185">Reference proteome</keyword>
<dbReference type="Gene3D" id="3.90.70.130">
    <property type="match status" value="1"/>
</dbReference>
<evidence type="ECO:0000259" key="2">
    <source>
        <dbReference type="Pfam" id="PF07910"/>
    </source>
</evidence>
<dbReference type="EMBL" id="BN001303">
    <property type="protein sequence ID" value="CBF77859.1"/>
    <property type="molecule type" value="Genomic_DNA"/>
</dbReference>